<organism evidence="8 9">
    <name type="scientific">Oceanisphaera psychrotolerans</name>
    <dbReference type="NCBI Taxonomy" id="1414654"/>
    <lineage>
        <taxon>Bacteria</taxon>
        <taxon>Pseudomonadati</taxon>
        <taxon>Pseudomonadota</taxon>
        <taxon>Gammaproteobacteria</taxon>
        <taxon>Aeromonadales</taxon>
        <taxon>Aeromonadaceae</taxon>
        <taxon>Oceanisphaera</taxon>
    </lineage>
</organism>
<dbReference type="RefSeq" id="WP_071471604.1">
    <property type="nucleotide sequence ID" value="NZ_MDKE01000006.1"/>
</dbReference>
<dbReference type="Pfam" id="PF01497">
    <property type="entry name" value="Peripla_BP_2"/>
    <property type="match status" value="1"/>
</dbReference>
<dbReference type="SUPFAM" id="SSF53807">
    <property type="entry name" value="Helical backbone' metal receptor"/>
    <property type="match status" value="1"/>
</dbReference>
<accession>A0A1J4QGU7</accession>
<comment type="similarity">
    <text evidence="2">Belongs to the bacterial solute-binding protein 8 family.</text>
</comment>
<keyword evidence="5 6" id="KW-0732">Signal</keyword>
<dbReference type="OrthoDB" id="6160519at2"/>
<dbReference type="InterPro" id="IPR002491">
    <property type="entry name" value="ABC_transptr_periplasmic_BD"/>
</dbReference>
<dbReference type="AlphaFoldDB" id="A0A1J4QGU7"/>
<keyword evidence="9" id="KW-1185">Reference proteome</keyword>
<dbReference type="STRING" id="1414654.BFR47_10130"/>
<dbReference type="PANTHER" id="PTHR30532">
    <property type="entry name" value="IRON III DICITRATE-BINDING PERIPLASMIC PROTEIN"/>
    <property type="match status" value="1"/>
</dbReference>
<proteinExistence type="inferred from homology"/>
<gene>
    <name evidence="8" type="ORF">BFR47_10130</name>
</gene>
<evidence type="ECO:0000256" key="1">
    <source>
        <dbReference type="ARBA" id="ARBA00004196"/>
    </source>
</evidence>
<dbReference type="InterPro" id="IPR051313">
    <property type="entry name" value="Bact_iron-sidero_bind"/>
</dbReference>
<dbReference type="Proteomes" id="UP000243073">
    <property type="component" value="Unassembled WGS sequence"/>
</dbReference>
<evidence type="ECO:0000256" key="2">
    <source>
        <dbReference type="ARBA" id="ARBA00008814"/>
    </source>
</evidence>
<dbReference type="CDD" id="cd01146">
    <property type="entry name" value="FhuD"/>
    <property type="match status" value="1"/>
</dbReference>
<feature type="signal peptide" evidence="6">
    <location>
        <begin position="1"/>
        <end position="19"/>
    </location>
</feature>
<keyword evidence="4" id="KW-0408">Iron</keyword>
<evidence type="ECO:0000256" key="3">
    <source>
        <dbReference type="ARBA" id="ARBA00022448"/>
    </source>
</evidence>
<dbReference type="GO" id="GO:0030288">
    <property type="term" value="C:outer membrane-bounded periplasmic space"/>
    <property type="evidence" value="ECO:0007669"/>
    <property type="project" value="TreeGrafter"/>
</dbReference>
<evidence type="ECO:0000256" key="6">
    <source>
        <dbReference type="SAM" id="SignalP"/>
    </source>
</evidence>
<evidence type="ECO:0000313" key="9">
    <source>
        <dbReference type="Proteomes" id="UP000243073"/>
    </source>
</evidence>
<feature type="chain" id="PRO_5009632417" description="Fe/B12 periplasmic-binding domain-containing protein" evidence="6">
    <location>
        <begin position="20"/>
        <end position="313"/>
    </location>
</feature>
<comment type="caution">
    <text evidence="8">The sequence shown here is derived from an EMBL/GenBank/DDBJ whole genome shotgun (WGS) entry which is preliminary data.</text>
</comment>
<dbReference type="EMBL" id="MDKE01000006">
    <property type="protein sequence ID" value="OIN13509.1"/>
    <property type="molecule type" value="Genomic_DNA"/>
</dbReference>
<evidence type="ECO:0000313" key="8">
    <source>
        <dbReference type="EMBL" id="OIN13509.1"/>
    </source>
</evidence>
<comment type="subcellular location">
    <subcellularLocation>
        <location evidence="1">Cell envelope</location>
    </subcellularLocation>
</comment>
<reference evidence="8 9" key="1">
    <citation type="submission" date="2016-07" db="EMBL/GenBank/DDBJ databases">
        <title>Draft Genome Sequence of Oceanisphaera psychrotolerans, isolated from coastal sediment samples.</title>
        <authorList>
            <person name="Zhuo S."/>
            <person name="Ruan Z."/>
        </authorList>
    </citation>
    <scope>NUCLEOTIDE SEQUENCE [LARGE SCALE GENOMIC DNA]</scope>
    <source>
        <strain evidence="8 9">LAM-WHM-ZC</strain>
    </source>
</reference>
<keyword evidence="4" id="KW-0406">Ion transport</keyword>
<feature type="domain" description="Fe/B12 periplasmic-binding" evidence="7">
    <location>
        <begin position="39"/>
        <end position="296"/>
    </location>
</feature>
<dbReference type="GO" id="GO:1901678">
    <property type="term" value="P:iron coordination entity transport"/>
    <property type="evidence" value="ECO:0007669"/>
    <property type="project" value="UniProtKB-ARBA"/>
</dbReference>
<evidence type="ECO:0000256" key="4">
    <source>
        <dbReference type="ARBA" id="ARBA00022496"/>
    </source>
</evidence>
<name>A0A1J4QGU7_9GAMM</name>
<protein>
    <recommendedName>
        <fullName evidence="7">Fe/B12 periplasmic-binding domain-containing protein</fullName>
    </recommendedName>
</protein>
<evidence type="ECO:0000259" key="7">
    <source>
        <dbReference type="PROSITE" id="PS50983"/>
    </source>
</evidence>
<dbReference type="PROSITE" id="PS50983">
    <property type="entry name" value="FE_B12_PBP"/>
    <property type="match status" value="1"/>
</dbReference>
<keyword evidence="3" id="KW-0813">Transport</keyword>
<evidence type="ECO:0000256" key="5">
    <source>
        <dbReference type="ARBA" id="ARBA00022729"/>
    </source>
</evidence>
<dbReference type="PANTHER" id="PTHR30532:SF1">
    <property type="entry name" value="IRON(3+)-HYDROXAMATE-BINDING PROTEIN FHUD"/>
    <property type="match status" value="1"/>
</dbReference>
<sequence>MRITVGVALLAVLSFQVLAGIQVTDDRGVKVAMTQPASRPVAISTFAADTLVALGVAPVAVTQFGEQDRPGYLGEAVSGAVSLGARGQPNLELLSELAPDTVLAVRRYTETIAGRLDAIAPYVAFDDLTLSDSLKAVSDIGTLVGKSDQAERLNQDFQQTLNEMAGQVGERAGQRIALLVTASEQPFVYYDHFLPVELATALGLHNVAGASPGWPGKLPFGFRMPLEQLLAADPDILVLFPSAQPRAFVKNPLWKHLKAVKNQRVYLVGQHWKEGGGPIARELILRQLGHLAYPDLFDAPADLPADLALHSFR</sequence>
<dbReference type="Gene3D" id="3.40.50.1980">
    <property type="entry name" value="Nitrogenase molybdenum iron protein domain"/>
    <property type="match status" value="2"/>
</dbReference>
<keyword evidence="4" id="KW-0410">Iron transport</keyword>